<dbReference type="InterPro" id="IPR024498">
    <property type="entry name" value="DUF2786"/>
</dbReference>
<dbReference type="RefSeq" id="WP_139244242.1">
    <property type="nucleotide sequence ID" value="NZ_FNTV01000001.1"/>
</dbReference>
<sequence>MDPSSASTTAPTAHKAKKTLRLITALLAKAENTPFPAEAQAFQEHAERLMVRYGIEQAMIDAEAGKAGKPQEPMIEERFELTGAYRVGQARGFTAIALAFSTVRVLHATGSSKKILYLIGADSDVGQIVRLFNSLQVQLAAAMQTWWLNYPYKPYLSTHEKTLERRQFQLGFLTTVADRIEALYNLESVQGASGNELVLTGRRERADDHVRLLHPALRNARPQTISQGSSTAHAAGSYAGTQATVNSEVQVAARPALPGWQQ</sequence>
<organism evidence="2 3">
    <name type="scientific">Arthrobacter alpinus</name>
    <dbReference type="NCBI Taxonomy" id="656366"/>
    <lineage>
        <taxon>Bacteria</taxon>
        <taxon>Bacillati</taxon>
        <taxon>Actinomycetota</taxon>
        <taxon>Actinomycetes</taxon>
        <taxon>Micrococcales</taxon>
        <taxon>Micrococcaceae</taxon>
        <taxon>Arthrobacter</taxon>
    </lineage>
</organism>
<proteinExistence type="predicted"/>
<feature type="domain" description="DUF2786" evidence="1">
    <location>
        <begin position="23"/>
        <end position="57"/>
    </location>
</feature>
<dbReference type="Pfam" id="PF10979">
    <property type="entry name" value="DUF2786"/>
    <property type="match status" value="1"/>
</dbReference>
<evidence type="ECO:0000313" key="2">
    <source>
        <dbReference type="EMBL" id="SEE46063.1"/>
    </source>
</evidence>
<reference evidence="2 3" key="1">
    <citation type="submission" date="2016-10" db="EMBL/GenBank/DDBJ databases">
        <authorList>
            <person name="de Groot N.N."/>
        </authorList>
    </citation>
    <scope>NUCLEOTIDE SEQUENCE [LARGE SCALE GENOMIC DNA]</scope>
    <source>
        <strain evidence="2 3">DSM 22274</strain>
    </source>
</reference>
<accession>A0A1H5J0K6</accession>
<gene>
    <name evidence="2" type="ORF">SAMN04489740_1468</name>
</gene>
<dbReference type="EMBL" id="FNTV01000001">
    <property type="protein sequence ID" value="SEE46063.1"/>
    <property type="molecule type" value="Genomic_DNA"/>
</dbReference>
<dbReference type="Proteomes" id="UP000182725">
    <property type="component" value="Unassembled WGS sequence"/>
</dbReference>
<evidence type="ECO:0000259" key="1">
    <source>
        <dbReference type="Pfam" id="PF10979"/>
    </source>
</evidence>
<dbReference type="AlphaFoldDB" id="A0A1H5J0K6"/>
<evidence type="ECO:0000313" key="3">
    <source>
        <dbReference type="Proteomes" id="UP000182725"/>
    </source>
</evidence>
<name>A0A1H5J0K6_9MICC</name>
<protein>
    <recommendedName>
        <fullName evidence="1">DUF2786 domain-containing protein</fullName>
    </recommendedName>
</protein>